<name>A0ABV3XY57_9ACTN</name>
<comment type="similarity">
    <text evidence="7">Belongs to the ATPase delta chain family.</text>
</comment>
<comment type="caution">
    <text evidence="8">The sequence shown here is derived from an EMBL/GenBank/DDBJ whole genome shotgun (WGS) entry which is preliminary data.</text>
</comment>
<accession>A0ABV3XY57</accession>
<evidence type="ECO:0000256" key="4">
    <source>
        <dbReference type="ARBA" id="ARBA00023065"/>
    </source>
</evidence>
<dbReference type="EMBL" id="JBFSHR010000001">
    <property type="protein sequence ID" value="MEX6428236.1"/>
    <property type="molecule type" value="Genomic_DNA"/>
</dbReference>
<evidence type="ECO:0000256" key="6">
    <source>
        <dbReference type="ARBA" id="ARBA00023310"/>
    </source>
</evidence>
<comment type="subcellular location">
    <subcellularLocation>
        <location evidence="7">Cell membrane</location>
        <topology evidence="7">Peripheral membrane protein</topology>
    </subcellularLocation>
    <subcellularLocation>
        <location evidence="1">Membrane</location>
    </subcellularLocation>
</comment>
<keyword evidence="9" id="KW-1185">Reference proteome</keyword>
<keyword evidence="7" id="KW-1003">Cell membrane</keyword>
<keyword evidence="4 7" id="KW-0406">Ion transport</keyword>
<dbReference type="PRINTS" id="PR00125">
    <property type="entry name" value="ATPASEDELTA"/>
</dbReference>
<dbReference type="RefSeq" id="WP_298385350.1">
    <property type="nucleotide sequence ID" value="NZ_JBFSHR010000001.1"/>
</dbReference>
<dbReference type="InterPro" id="IPR000711">
    <property type="entry name" value="ATPase_OSCP/dsu"/>
</dbReference>
<gene>
    <name evidence="7" type="primary">atpH</name>
    <name evidence="8" type="ORF">AB6A68_00035</name>
</gene>
<keyword evidence="5 7" id="KW-0472">Membrane</keyword>
<evidence type="ECO:0000313" key="8">
    <source>
        <dbReference type="EMBL" id="MEX6428236.1"/>
    </source>
</evidence>
<reference evidence="8 9" key="1">
    <citation type="submission" date="2024-07" db="EMBL/GenBank/DDBJ databases">
        <title>Draft Genome Sequence of Ferrimicrobium acidiphilum Strain YE2023, Isolated from a Pulp of Bioleach Reactor.</title>
        <authorList>
            <person name="Elkina Y.A."/>
            <person name="Bulaeva A.G."/>
            <person name="Beletsky A.V."/>
            <person name="Mardanov A.V."/>
        </authorList>
    </citation>
    <scope>NUCLEOTIDE SEQUENCE [LARGE SCALE GENOMIC DNA]</scope>
    <source>
        <strain evidence="8 9">YE2023</strain>
    </source>
</reference>
<comment type="function">
    <text evidence="7">This protein is part of the stalk that links CF(0) to CF(1). It either transmits conformational changes from CF(0) to CF(1) or is implicated in proton conduction.</text>
</comment>
<keyword evidence="2 7" id="KW-0813">Transport</keyword>
<evidence type="ECO:0000256" key="3">
    <source>
        <dbReference type="ARBA" id="ARBA00022781"/>
    </source>
</evidence>
<protein>
    <recommendedName>
        <fullName evidence="7">ATP synthase subunit delta</fullName>
    </recommendedName>
    <alternativeName>
        <fullName evidence="7">ATP synthase F(1) sector subunit delta</fullName>
    </alternativeName>
    <alternativeName>
        <fullName evidence="7">F-type ATPase subunit delta</fullName>
        <shortName evidence="7">F-ATPase subunit delta</shortName>
    </alternativeName>
</protein>
<keyword evidence="6 7" id="KW-0066">ATP synthesis</keyword>
<dbReference type="PANTHER" id="PTHR11910">
    <property type="entry name" value="ATP SYNTHASE DELTA CHAIN"/>
    <property type="match status" value="1"/>
</dbReference>
<evidence type="ECO:0000256" key="5">
    <source>
        <dbReference type="ARBA" id="ARBA00023136"/>
    </source>
</evidence>
<dbReference type="Pfam" id="PF00213">
    <property type="entry name" value="OSCP"/>
    <property type="match status" value="1"/>
</dbReference>
<keyword evidence="3 7" id="KW-0375">Hydrogen ion transport</keyword>
<dbReference type="Proteomes" id="UP001560267">
    <property type="component" value="Unassembled WGS sequence"/>
</dbReference>
<dbReference type="HAMAP" id="MF_01416">
    <property type="entry name" value="ATP_synth_delta_bact"/>
    <property type="match status" value="1"/>
</dbReference>
<evidence type="ECO:0000256" key="1">
    <source>
        <dbReference type="ARBA" id="ARBA00004370"/>
    </source>
</evidence>
<organism evidence="8 9">
    <name type="scientific">Ferrimicrobium acidiphilum</name>
    <dbReference type="NCBI Taxonomy" id="121039"/>
    <lineage>
        <taxon>Bacteria</taxon>
        <taxon>Bacillati</taxon>
        <taxon>Actinomycetota</taxon>
        <taxon>Acidimicrobiia</taxon>
        <taxon>Acidimicrobiales</taxon>
        <taxon>Acidimicrobiaceae</taxon>
        <taxon>Ferrimicrobium</taxon>
    </lineage>
</organism>
<keyword evidence="7" id="KW-0139">CF(1)</keyword>
<evidence type="ECO:0000313" key="9">
    <source>
        <dbReference type="Proteomes" id="UP001560267"/>
    </source>
</evidence>
<evidence type="ECO:0000256" key="7">
    <source>
        <dbReference type="HAMAP-Rule" id="MF_01416"/>
    </source>
</evidence>
<comment type="function">
    <text evidence="7">F(1)F(0) ATP synthase produces ATP from ADP in the presence of a proton or sodium gradient. F-type ATPases consist of two structural domains, F(1) containing the extramembraneous catalytic core and F(0) containing the membrane proton channel, linked together by a central stalk and a peripheral stalk. During catalysis, ATP synthesis in the catalytic domain of F(1) is coupled via a rotary mechanism of the central stalk subunits to proton translocation.</text>
</comment>
<evidence type="ECO:0000256" key="2">
    <source>
        <dbReference type="ARBA" id="ARBA00022448"/>
    </source>
</evidence>
<proteinExistence type="inferred from homology"/>
<sequence>MRERTRGFAIATRDLLRGSGALARGRDELVAVADLVADSIELVDLLVDRGLRSDVRRSILDEILAGRIDRRILALVGFVIDSEYAGDIPEVLHQLDQVLGSTYVFSDGIEIATSGRARGYARAIMQDLDREQRMTLLDELVGVNQLLGEELGLRRVLSGLDGNAEQRIHIVEDLFQDRISSSALLVVRALVATTNPRSLEEALEKVITDCAALLESQVARVTLAREVNEVYRSRIASSLEHRAGHELVVEWRVDASLIGGMVAVVGDRVYDVSVARELQRAQQLLAGR</sequence>